<evidence type="ECO:0000256" key="6">
    <source>
        <dbReference type="ARBA" id="ARBA00016471"/>
    </source>
</evidence>
<evidence type="ECO:0000256" key="11">
    <source>
        <dbReference type="ARBA" id="ARBA00022840"/>
    </source>
</evidence>
<dbReference type="PATRIC" id="fig|1698267.3.peg.622"/>
<evidence type="ECO:0000256" key="9">
    <source>
        <dbReference type="ARBA" id="ARBA00022741"/>
    </source>
</evidence>
<dbReference type="GO" id="GO:0006096">
    <property type="term" value="P:glycolytic process"/>
    <property type="evidence" value="ECO:0007669"/>
    <property type="project" value="UniProtKB-UniRule"/>
</dbReference>
<feature type="binding site" evidence="13 14">
    <location>
        <begin position="21"/>
        <end position="23"/>
    </location>
    <ligand>
        <name>substrate</name>
    </ligand>
</feature>
<evidence type="ECO:0000256" key="4">
    <source>
        <dbReference type="ARBA" id="ARBA00008982"/>
    </source>
</evidence>
<evidence type="ECO:0000256" key="13">
    <source>
        <dbReference type="HAMAP-Rule" id="MF_00145"/>
    </source>
</evidence>
<protein>
    <recommendedName>
        <fullName evidence="6 13">Phosphoglycerate kinase</fullName>
        <ecNumber evidence="5 13">2.7.2.3</ecNumber>
    </recommendedName>
</protein>
<dbReference type="EMBL" id="LHXR01000161">
    <property type="protein sequence ID" value="KXA94905.1"/>
    <property type="molecule type" value="Genomic_DNA"/>
</dbReference>
<dbReference type="Proteomes" id="UP000070463">
    <property type="component" value="Unassembled WGS sequence"/>
</dbReference>
<dbReference type="Pfam" id="PF00162">
    <property type="entry name" value="PGK"/>
    <property type="match status" value="1"/>
</dbReference>
<feature type="binding site" evidence="13">
    <location>
        <begin position="358"/>
        <end position="361"/>
    </location>
    <ligand>
        <name>ATP</name>
        <dbReference type="ChEBI" id="CHEBI:30616"/>
    </ligand>
</feature>
<dbReference type="EC" id="2.7.2.3" evidence="5 13"/>
<feature type="binding site" evidence="13 14">
    <location>
        <begin position="61"/>
        <end position="64"/>
    </location>
    <ligand>
        <name>substrate</name>
    </ligand>
</feature>
<reference evidence="17 18" key="1">
    <citation type="journal article" date="2016" name="Sci. Rep.">
        <title>Metabolic traits of an uncultured archaeal lineage -MSBL1- from brine pools of the Red Sea.</title>
        <authorList>
            <person name="Mwirichia R."/>
            <person name="Alam I."/>
            <person name="Rashid M."/>
            <person name="Vinu M."/>
            <person name="Ba-Alawi W."/>
            <person name="Anthony Kamau A."/>
            <person name="Kamanda Ngugi D."/>
            <person name="Goker M."/>
            <person name="Klenk H.P."/>
            <person name="Bajic V."/>
            <person name="Stingl U."/>
        </authorList>
    </citation>
    <scope>NUCLEOTIDE SEQUENCE [LARGE SCALE GENOMIC DNA]</scope>
    <source>
        <strain evidence="17">SCGC-AAA259I09</strain>
    </source>
</reference>
<comment type="subcellular location">
    <subcellularLocation>
        <location evidence="2 13">Cytoplasm</location>
    </subcellularLocation>
</comment>
<comment type="pathway">
    <text evidence="3 13">Carbohydrate degradation; glycolysis; pyruvate from D-glyceraldehyde 3-phosphate: step 2/5.</text>
</comment>
<feature type="binding site" evidence="13">
    <location>
        <position position="158"/>
    </location>
    <ligand>
        <name>substrate</name>
    </ligand>
</feature>
<dbReference type="PANTHER" id="PTHR11406">
    <property type="entry name" value="PHOSPHOGLYCERATE KINASE"/>
    <property type="match status" value="1"/>
</dbReference>
<organism evidence="17 18">
    <name type="scientific">candidate division MSBL1 archaeon SCGC-AAA259I09</name>
    <dbReference type="NCBI Taxonomy" id="1698267"/>
    <lineage>
        <taxon>Archaea</taxon>
        <taxon>Methanobacteriati</taxon>
        <taxon>Methanobacteriota</taxon>
        <taxon>candidate division MSBL1</taxon>
    </lineage>
</organism>
<comment type="caution">
    <text evidence="17">The sequence shown here is derived from an EMBL/GenBank/DDBJ whole genome shotgun (WGS) entry which is preliminary data.</text>
</comment>
<dbReference type="FunFam" id="3.40.50.1260:FF:000006">
    <property type="entry name" value="Phosphoglycerate kinase"/>
    <property type="match status" value="1"/>
</dbReference>
<dbReference type="GO" id="GO:0043531">
    <property type="term" value="F:ADP binding"/>
    <property type="evidence" value="ECO:0007669"/>
    <property type="project" value="TreeGrafter"/>
</dbReference>
<evidence type="ECO:0000256" key="14">
    <source>
        <dbReference type="PIRSR" id="PIRSR000724-1"/>
    </source>
</evidence>
<dbReference type="PANTHER" id="PTHR11406:SF23">
    <property type="entry name" value="PHOSPHOGLYCERATE KINASE 1, CHLOROPLASTIC-RELATED"/>
    <property type="match status" value="1"/>
</dbReference>
<keyword evidence="7 13" id="KW-0963">Cytoplasm</keyword>
<evidence type="ECO:0000256" key="5">
    <source>
        <dbReference type="ARBA" id="ARBA00013061"/>
    </source>
</evidence>
<evidence type="ECO:0000256" key="7">
    <source>
        <dbReference type="ARBA" id="ARBA00022490"/>
    </source>
</evidence>
<feature type="binding site" evidence="14">
    <location>
        <position position="38"/>
    </location>
    <ligand>
        <name>(2R)-3-phosphoglycerate</name>
        <dbReference type="ChEBI" id="CHEBI:58272"/>
    </ligand>
</feature>
<dbReference type="InterPro" id="IPR015911">
    <property type="entry name" value="Phosphoglycerate_kinase_CS"/>
</dbReference>
<proteinExistence type="inferred from homology"/>
<comment type="catalytic activity">
    <reaction evidence="1 13 16">
        <text>(2R)-3-phosphoglycerate + ATP = (2R)-3-phospho-glyceroyl phosphate + ADP</text>
        <dbReference type="Rhea" id="RHEA:14801"/>
        <dbReference type="ChEBI" id="CHEBI:30616"/>
        <dbReference type="ChEBI" id="CHEBI:57604"/>
        <dbReference type="ChEBI" id="CHEBI:58272"/>
        <dbReference type="ChEBI" id="CHEBI:456216"/>
        <dbReference type="EC" id="2.7.2.3"/>
    </reaction>
</comment>
<dbReference type="GO" id="GO:0005829">
    <property type="term" value="C:cytosol"/>
    <property type="evidence" value="ECO:0007669"/>
    <property type="project" value="TreeGrafter"/>
</dbReference>
<keyword evidence="12 13" id="KW-0324">Glycolysis</keyword>
<keyword evidence="9 13" id="KW-0547">Nucleotide-binding</keyword>
<dbReference type="Gene3D" id="3.40.50.1260">
    <property type="entry name" value="Phosphoglycerate kinase, N-terminal domain"/>
    <property type="match status" value="2"/>
</dbReference>
<feature type="binding site" evidence="14">
    <location>
        <position position="158"/>
    </location>
    <ligand>
        <name>(2R)-3-phosphoglycerate</name>
        <dbReference type="ChEBI" id="CHEBI:58272"/>
    </ligand>
</feature>
<evidence type="ECO:0000256" key="16">
    <source>
        <dbReference type="RuleBase" id="RU000532"/>
    </source>
</evidence>
<comment type="subunit">
    <text evidence="13">Monomer.</text>
</comment>
<evidence type="ECO:0000256" key="12">
    <source>
        <dbReference type="ARBA" id="ARBA00023152"/>
    </source>
</evidence>
<dbReference type="SUPFAM" id="SSF53748">
    <property type="entry name" value="Phosphoglycerate kinase"/>
    <property type="match status" value="1"/>
</dbReference>
<feature type="binding site" evidence="13">
    <location>
        <position position="38"/>
    </location>
    <ligand>
        <name>substrate</name>
    </ligand>
</feature>
<evidence type="ECO:0000256" key="8">
    <source>
        <dbReference type="ARBA" id="ARBA00022679"/>
    </source>
</evidence>
<dbReference type="PROSITE" id="PS00111">
    <property type="entry name" value="PGLYCERATE_KINASE"/>
    <property type="match status" value="1"/>
</dbReference>
<evidence type="ECO:0000256" key="10">
    <source>
        <dbReference type="ARBA" id="ARBA00022777"/>
    </source>
</evidence>
<dbReference type="InterPro" id="IPR001576">
    <property type="entry name" value="Phosphoglycerate_kinase"/>
</dbReference>
<sequence length="404" mass="44201">MEFKTLDDFEVEGKTVFVRVDINSPIDPDTGEILDDNRIQKCSETLKELSKKNAKTVVIAHQGRPGDEDFTTLEKHADKMSQVLNTEVNYIDDLFGPAARETISDLENGNILLLENARFYSEEVINRPPERQAKTHFVRKLSPLGDLFVNDAFAAAHRSQPSLVGFGVKLPAAAGRLMETELRELSKALDPEHPCIHVLGGAKVDDSLSLIDHVLKKRLADKILTGGLVGQVLLAGNSIDLGEPNFEIIKNKGYEKEIKRGEELISNYDDQILVPSDVRIEAEEGKPENISVENLPTANPVYDIGDETIERYIEEIKKAKTVIANGPLGVFEKPAFAKGTNEVLKAISGAEAFTTIGGGHLVAAARDLKIANEINHVSTGGGACLNFLSGEKLPVIEMLKKTSE</sequence>
<dbReference type="HAMAP" id="MF_00145">
    <property type="entry name" value="Phosphoglyc_kinase"/>
    <property type="match status" value="1"/>
</dbReference>
<evidence type="ECO:0000256" key="3">
    <source>
        <dbReference type="ARBA" id="ARBA00004838"/>
    </source>
</evidence>
<dbReference type="FunFam" id="3.40.50.1260:FF:000012">
    <property type="entry name" value="Phosphoglycerate kinase"/>
    <property type="match status" value="1"/>
</dbReference>
<gene>
    <name evidence="13" type="primary">pgk</name>
    <name evidence="17" type="ORF">AKJ37_07210</name>
</gene>
<keyword evidence="11 13" id="KW-0067">ATP-binding</keyword>
<keyword evidence="18" id="KW-1185">Reference proteome</keyword>
<dbReference type="UniPathway" id="UPA00109">
    <property type="reaction ID" value="UER00185"/>
</dbReference>
<keyword evidence="10 13" id="KW-0418">Kinase</keyword>
<evidence type="ECO:0000313" key="18">
    <source>
        <dbReference type="Proteomes" id="UP000070463"/>
    </source>
</evidence>
<comment type="caution">
    <text evidence="13">Lacks conserved residue(s) required for the propagation of feature annotation.</text>
</comment>
<evidence type="ECO:0000256" key="2">
    <source>
        <dbReference type="ARBA" id="ARBA00004496"/>
    </source>
</evidence>
<dbReference type="InterPro" id="IPR036043">
    <property type="entry name" value="Phosphoglycerate_kinase_sf"/>
</dbReference>
<accession>A0A133UL07</accession>
<dbReference type="AlphaFoldDB" id="A0A133UL07"/>
<feature type="binding site" evidence="14">
    <location>
        <position position="118"/>
    </location>
    <ligand>
        <name>(2R)-3-phosphoglycerate</name>
        <dbReference type="ChEBI" id="CHEBI:58272"/>
    </ligand>
</feature>
<dbReference type="PIRSF" id="PIRSF000724">
    <property type="entry name" value="Pgk"/>
    <property type="match status" value="1"/>
</dbReference>
<comment type="similarity">
    <text evidence="4 13 16">Belongs to the phosphoglycerate kinase family.</text>
</comment>
<evidence type="ECO:0000256" key="15">
    <source>
        <dbReference type="PIRSR" id="PIRSR000724-2"/>
    </source>
</evidence>
<keyword evidence="8 13" id="KW-0808">Transferase</keyword>
<dbReference type="GO" id="GO:0004618">
    <property type="term" value="F:phosphoglycerate kinase activity"/>
    <property type="evidence" value="ECO:0007669"/>
    <property type="project" value="UniProtKB-UniRule"/>
</dbReference>
<dbReference type="InterPro" id="IPR015824">
    <property type="entry name" value="Phosphoglycerate_kinase_N"/>
</dbReference>
<dbReference type="PRINTS" id="PR00477">
    <property type="entry name" value="PHGLYCKINASE"/>
</dbReference>
<dbReference type="GO" id="GO:0006094">
    <property type="term" value="P:gluconeogenesis"/>
    <property type="evidence" value="ECO:0007669"/>
    <property type="project" value="TreeGrafter"/>
</dbReference>
<evidence type="ECO:0000313" key="17">
    <source>
        <dbReference type="EMBL" id="KXA94905.1"/>
    </source>
</evidence>
<feature type="binding site" evidence="13 15">
    <location>
        <position position="332"/>
    </location>
    <ligand>
        <name>ATP</name>
        <dbReference type="ChEBI" id="CHEBI:30616"/>
    </ligand>
</feature>
<dbReference type="GO" id="GO:0005524">
    <property type="term" value="F:ATP binding"/>
    <property type="evidence" value="ECO:0007669"/>
    <property type="project" value="UniProtKB-KW"/>
</dbReference>
<feature type="binding site" evidence="13">
    <location>
        <position position="118"/>
    </location>
    <ligand>
        <name>substrate</name>
    </ligand>
</feature>
<name>A0A133UL07_9EURY</name>
<evidence type="ECO:0000256" key="1">
    <source>
        <dbReference type="ARBA" id="ARBA00000642"/>
    </source>
</evidence>